<evidence type="ECO:0000313" key="1">
    <source>
        <dbReference type="EMBL" id="JAS28723.1"/>
    </source>
</evidence>
<protein>
    <submittedName>
        <fullName evidence="1">Uncharacterized protein</fullName>
    </submittedName>
</protein>
<gene>
    <name evidence="1" type="ORF">g.35864</name>
</gene>
<proteinExistence type="predicted"/>
<dbReference type="EMBL" id="GEDC01008575">
    <property type="protein sequence ID" value="JAS28723.1"/>
    <property type="molecule type" value="Transcribed_RNA"/>
</dbReference>
<accession>A0A1B6DST5</accession>
<organism evidence="1">
    <name type="scientific">Clastoptera arizonana</name>
    <name type="common">Arizona spittle bug</name>
    <dbReference type="NCBI Taxonomy" id="38151"/>
    <lineage>
        <taxon>Eukaryota</taxon>
        <taxon>Metazoa</taxon>
        <taxon>Ecdysozoa</taxon>
        <taxon>Arthropoda</taxon>
        <taxon>Hexapoda</taxon>
        <taxon>Insecta</taxon>
        <taxon>Pterygota</taxon>
        <taxon>Neoptera</taxon>
        <taxon>Paraneoptera</taxon>
        <taxon>Hemiptera</taxon>
        <taxon>Auchenorrhyncha</taxon>
        <taxon>Cercopoidea</taxon>
        <taxon>Clastopteridae</taxon>
        <taxon>Clastoptera</taxon>
    </lineage>
</organism>
<reference evidence="1" key="1">
    <citation type="submission" date="2015-12" db="EMBL/GenBank/DDBJ databases">
        <title>De novo transcriptome assembly of four potential Pierce s Disease insect vectors from Arizona vineyards.</title>
        <authorList>
            <person name="Tassone E.E."/>
        </authorList>
    </citation>
    <scope>NUCLEOTIDE SEQUENCE</scope>
</reference>
<name>A0A1B6DST5_9HEMI</name>
<dbReference type="AlphaFoldDB" id="A0A1B6DST5"/>
<feature type="non-terminal residue" evidence="1">
    <location>
        <position position="1"/>
    </location>
</feature>
<sequence>QLFSYDKWHPTSPILSGKSHNVTFNKSGIFCNNKKLSPRKSQKFTFDNTDIFSSDNKLHSNPQILSDMSHMITFDKNKILCDNKKLCPSLSILPKRSQKFTFDDTHIFSSNEKIHQTSPILSSKSNTIAFDKKELFINEGSIHSTLPTLSEGSQKFISYSKDLFSSDNKWHPSSPILSGKFQNHTSNKNKISVNEKKKNSLSISPKRLQRNTFDNTDIISKDSKLHQTSSILSSKSPSVTFDKNNILCNEKIIHPTTPTLAGESQNFTCDDLDIFSSDNKLHSTSLLLSVVSDHIPFDENETFCEGKKLHSSLSKLLKRSQKFTFNNTDIFSSDNKFNDKKLHPTSPTLAEGSQNLFCDDKDIFSSNNKSHPISPILTDKSPTILNKNEIFSNGEPFYSISSTMSERVLNKHFANIKRYCRTGKESLDERKTTYNNAEQSSPKTLRNKIFDENYLAPSNLDINNLKYTFVPSENLIQNQNFEENILADNLSNTHFKISKFKTRNGIPNTFNMRDKEFKINNSSNKLSSNYCKEEKIISPEILLNCHNLDKNDIKNNKIHVRTASKCMIPNHGKDKKSEKSYKINYDSWLKTKDMLFSKEITIAETKSFGNNWQFLDTNISNVTKLDESDKIEEFTTQKQHSTKLKVTNEDETLELNTTLPPPKFKLSSQKENSKLESFCFNDKFDHLKLVNESFEKIIIEDFATQEIEVSGGVSTTIAIESQSSSKGNTPSCQVSRNFQTEITNKNSNVELSKNCMEYDSPMKKFKKPKFGSLVLRMKKAIRFQRSMFHMWNHNKESQEQNDFNLIVKKVWIEFGKVILNCKHSYGNQRNICEETKISADIIVITDSVTAKQVVDNCFISIYPPWQSMMYKDINLIVVLNVTRLQVIRSTLQAVQPLLSRSENKKFPYMCIEDNSHNFKLVDQGAEAILPLYTVDKFETPVLLKTDEQTASSAIATTLSTQNLNVDVLNHFKRFLNALQTRII</sequence>